<reference evidence="1 2" key="1">
    <citation type="submission" date="2009-09" db="EMBL/GenBank/DDBJ databases">
        <authorList>
            <person name="Qin X."/>
            <person name="Bachman B."/>
            <person name="Battles P."/>
            <person name="Bell A."/>
            <person name="Bess C."/>
            <person name="Bickham C."/>
            <person name="Chaboub L."/>
            <person name="Chen D."/>
            <person name="Coyle M."/>
            <person name="Deiros D.R."/>
            <person name="Dinh H."/>
            <person name="Forbes L."/>
            <person name="Fowler G."/>
            <person name="Francisco L."/>
            <person name="Fu Q."/>
            <person name="Gubbala S."/>
            <person name="Hale W."/>
            <person name="Han Y."/>
            <person name="Hemphill L."/>
            <person name="Highlander S.K."/>
            <person name="Hirani K."/>
            <person name="Hogues M."/>
            <person name="Jackson L."/>
            <person name="Jakkamsetti A."/>
            <person name="Javaid M."/>
            <person name="Jiang H."/>
            <person name="Korchina V."/>
            <person name="Kovar C."/>
            <person name="Lara F."/>
            <person name="Lee S."/>
            <person name="Mata R."/>
            <person name="Mathew T."/>
            <person name="Moen C."/>
            <person name="Morales K."/>
            <person name="Munidasa M."/>
            <person name="Nazareth L."/>
            <person name="Ngo R."/>
            <person name="Nguyen L."/>
            <person name="Okwuonu G."/>
            <person name="Ongeri F."/>
            <person name="Patil S."/>
            <person name="Petrosino J."/>
            <person name="Pham C."/>
            <person name="Pham P."/>
            <person name="Pu L.-L."/>
            <person name="Puazo M."/>
            <person name="Raj R."/>
            <person name="Reid J."/>
            <person name="Rouhana J."/>
            <person name="Saada N."/>
            <person name="Shang Y."/>
            <person name="Simmons D."/>
            <person name="Thornton R."/>
            <person name="Warren J."/>
            <person name="Weissenberger G."/>
            <person name="Zhang J."/>
            <person name="Zhang L."/>
            <person name="Zhou C."/>
            <person name="Zhu D."/>
            <person name="Muzny D."/>
            <person name="Worley K."/>
            <person name="Gibbs R."/>
        </authorList>
    </citation>
    <scope>NUCLEOTIDE SEQUENCE [LARGE SCALE GENOMIC DNA]</scope>
    <source>
        <strain evidence="1 2">DSM 13335</strain>
    </source>
</reference>
<comment type="caution">
    <text evidence="1">The sequence shown here is derived from an EMBL/GenBank/DDBJ whole genome shotgun (WGS) entry which is preliminary data.</text>
</comment>
<dbReference type="EMBL" id="ACLN01000004">
    <property type="protein sequence ID" value="EEW52145.1"/>
    <property type="molecule type" value="Genomic_DNA"/>
</dbReference>
<evidence type="ECO:0000313" key="1">
    <source>
        <dbReference type="EMBL" id="EEW52145.1"/>
    </source>
</evidence>
<evidence type="ECO:0000313" key="2">
    <source>
        <dbReference type="Proteomes" id="UP000004115"/>
    </source>
</evidence>
<proteinExistence type="predicted"/>
<keyword evidence="2" id="KW-1185">Reference proteome</keyword>
<gene>
    <name evidence="1" type="ORF">HMPREF0520_0466</name>
</gene>
<dbReference type="Proteomes" id="UP000004115">
    <property type="component" value="Unassembled WGS sequence"/>
</dbReference>
<protein>
    <submittedName>
        <fullName evidence="1">Uncharacterized protein</fullName>
    </submittedName>
</protein>
<sequence length="40" mass="4485">MYDQLDIIYLSSIEGTGNKTIILVRVGMPIYQHLTGTKTT</sequence>
<accession>C8PBJ6</accession>
<organism evidence="1 2">
    <name type="scientific">Lactobacillus iners DSM 13335</name>
    <dbReference type="NCBI Taxonomy" id="525328"/>
    <lineage>
        <taxon>Bacteria</taxon>
        <taxon>Bacillati</taxon>
        <taxon>Bacillota</taxon>
        <taxon>Bacilli</taxon>
        <taxon>Lactobacillales</taxon>
        <taxon>Lactobacillaceae</taxon>
        <taxon>Lactobacillus</taxon>
    </lineage>
</organism>
<dbReference type="AlphaFoldDB" id="C8PBJ6"/>
<name>C8PBJ6_9LACO</name>
<dbReference type="HOGENOM" id="CLU_3291512_0_0_9"/>